<dbReference type="Pfam" id="PF02163">
    <property type="entry name" value="Peptidase_M50"/>
    <property type="match status" value="1"/>
</dbReference>
<dbReference type="PANTHER" id="PTHR42837">
    <property type="entry name" value="REGULATOR OF SIGMA-E PROTEASE RSEP"/>
    <property type="match status" value="1"/>
</dbReference>
<evidence type="ECO:0000256" key="9">
    <source>
        <dbReference type="ARBA" id="ARBA00023049"/>
    </source>
</evidence>
<comment type="caution">
    <text evidence="13">The sequence shown here is derived from an EMBL/GenBank/DDBJ whole genome shotgun (WGS) entry which is preliminary data.</text>
</comment>
<gene>
    <name evidence="13" type="primary">rseP</name>
    <name evidence="13" type="ORF">FRC96_18430</name>
</gene>
<keyword evidence="9 13" id="KW-0482">Metalloprotease</keyword>
<dbReference type="Pfam" id="PF17820">
    <property type="entry name" value="PDZ_6"/>
    <property type="match status" value="2"/>
</dbReference>
<feature type="domain" description="PDZ" evidence="12">
    <location>
        <begin position="293"/>
        <end position="344"/>
    </location>
</feature>
<dbReference type="InterPro" id="IPR001478">
    <property type="entry name" value="PDZ"/>
</dbReference>
<keyword evidence="4 13" id="KW-0645">Protease</keyword>
<dbReference type="SUPFAM" id="SSF50156">
    <property type="entry name" value="PDZ domain-like"/>
    <property type="match status" value="3"/>
</dbReference>
<dbReference type="OrthoDB" id="9782003at2"/>
<dbReference type="InterPro" id="IPR036034">
    <property type="entry name" value="PDZ_sf"/>
</dbReference>
<evidence type="ECO:0000256" key="3">
    <source>
        <dbReference type="ARBA" id="ARBA00007931"/>
    </source>
</evidence>
<dbReference type="SMART" id="SM00228">
    <property type="entry name" value="PDZ"/>
    <property type="match status" value="3"/>
</dbReference>
<organism evidence="13 14">
    <name type="scientific">Lujinxingia vulgaris</name>
    <dbReference type="NCBI Taxonomy" id="2600176"/>
    <lineage>
        <taxon>Bacteria</taxon>
        <taxon>Deltaproteobacteria</taxon>
        <taxon>Bradymonadales</taxon>
        <taxon>Lujinxingiaceae</taxon>
        <taxon>Lujinxingia</taxon>
    </lineage>
</organism>
<feature type="transmembrane region" description="Helical" evidence="11">
    <location>
        <begin position="96"/>
        <end position="116"/>
    </location>
</feature>
<dbReference type="PROSITE" id="PS50106">
    <property type="entry name" value="PDZ"/>
    <property type="match status" value="1"/>
</dbReference>
<keyword evidence="10 11" id="KW-0472">Membrane</keyword>
<keyword evidence="5 11" id="KW-0812">Transmembrane</keyword>
<evidence type="ECO:0000256" key="4">
    <source>
        <dbReference type="ARBA" id="ARBA00022670"/>
    </source>
</evidence>
<dbReference type="InterPro" id="IPR041489">
    <property type="entry name" value="PDZ_6"/>
</dbReference>
<keyword evidence="8 11" id="KW-1133">Transmembrane helix</keyword>
<evidence type="ECO:0000256" key="8">
    <source>
        <dbReference type="ARBA" id="ARBA00022989"/>
    </source>
</evidence>
<dbReference type="Gene3D" id="2.30.42.10">
    <property type="match status" value="3"/>
</dbReference>
<evidence type="ECO:0000256" key="11">
    <source>
        <dbReference type="SAM" id="Phobius"/>
    </source>
</evidence>
<dbReference type="GO" id="GO:0006508">
    <property type="term" value="P:proteolysis"/>
    <property type="evidence" value="ECO:0007669"/>
    <property type="project" value="UniProtKB-KW"/>
</dbReference>
<evidence type="ECO:0000259" key="12">
    <source>
        <dbReference type="PROSITE" id="PS50106"/>
    </source>
</evidence>
<proteinExistence type="inferred from homology"/>
<dbReference type="InterPro" id="IPR004387">
    <property type="entry name" value="Pept_M50_Zn"/>
</dbReference>
<accession>A0A5C6WWE8</accession>
<evidence type="ECO:0000256" key="7">
    <source>
        <dbReference type="ARBA" id="ARBA00022833"/>
    </source>
</evidence>
<dbReference type="CDD" id="cd06163">
    <property type="entry name" value="S2P-M50_PDZ_RseP-like"/>
    <property type="match status" value="2"/>
</dbReference>
<dbReference type="EMBL" id="VOSL01000137">
    <property type="protein sequence ID" value="TXD32183.1"/>
    <property type="molecule type" value="Genomic_DNA"/>
</dbReference>
<evidence type="ECO:0000313" key="14">
    <source>
        <dbReference type="Proteomes" id="UP000321046"/>
    </source>
</evidence>
<dbReference type="CDD" id="cd23081">
    <property type="entry name" value="cpPDZ_EcRseP-like"/>
    <property type="match status" value="1"/>
</dbReference>
<comment type="cofactor">
    <cofactor evidence="1">
        <name>Zn(2+)</name>
        <dbReference type="ChEBI" id="CHEBI:29105"/>
    </cofactor>
</comment>
<evidence type="ECO:0000256" key="10">
    <source>
        <dbReference type="ARBA" id="ARBA00023136"/>
    </source>
</evidence>
<feature type="transmembrane region" description="Helical" evidence="11">
    <location>
        <begin position="537"/>
        <end position="554"/>
    </location>
</feature>
<keyword evidence="7" id="KW-0862">Zinc</keyword>
<protein>
    <submittedName>
        <fullName evidence="13">RIP metalloprotease RseP</fullName>
    </submittedName>
</protein>
<evidence type="ECO:0000256" key="6">
    <source>
        <dbReference type="ARBA" id="ARBA00022801"/>
    </source>
</evidence>
<dbReference type="RefSeq" id="WP_146976679.1">
    <property type="nucleotide sequence ID" value="NZ_VOSL01000137.1"/>
</dbReference>
<dbReference type="Proteomes" id="UP000321046">
    <property type="component" value="Unassembled WGS sequence"/>
</dbReference>
<dbReference type="InterPro" id="IPR008915">
    <property type="entry name" value="Peptidase_M50"/>
</dbReference>
<dbReference type="GO" id="GO:0016020">
    <property type="term" value="C:membrane"/>
    <property type="evidence" value="ECO:0007669"/>
    <property type="project" value="UniProtKB-SubCell"/>
</dbReference>
<evidence type="ECO:0000256" key="5">
    <source>
        <dbReference type="ARBA" id="ARBA00022692"/>
    </source>
</evidence>
<evidence type="ECO:0000256" key="1">
    <source>
        <dbReference type="ARBA" id="ARBA00001947"/>
    </source>
</evidence>
<comment type="similarity">
    <text evidence="3">Belongs to the peptidase M50B family.</text>
</comment>
<dbReference type="GO" id="GO:0004222">
    <property type="term" value="F:metalloendopeptidase activity"/>
    <property type="evidence" value="ECO:0007669"/>
    <property type="project" value="InterPro"/>
</dbReference>
<evidence type="ECO:0000256" key="2">
    <source>
        <dbReference type="ARBA" id="ARBA00004141"/>
    </source>
</evidence>
<sequence>MSFLYFIILIGVLVFVHELGHFLVARLFDVKVLRFALGFGPTIATYQRGETEYALCALPLGGYVQMLGGDLESVEELPEEDRSRALMAKPIWQRSLIILAGPLANFILPIFIYFIFGMMQTTAPPAVVGQAYPEAPAAQAGMQAGDVIVEIEGKPVRFFHDVARYTRPAYDQPLEIVYERNGQRNTVTVTPARFEATDYLGLDQRTYGLIGMHLGTAGSTIALTEHDGPAARAGLAYFDHVIAVDGHPVQRFHELESRIQQSEGNPVEIQALRRFPLHVDYGTFYKQRLINVTVTPELVDGSYDIGVTPSEMVIAQVDPDSPVARAGLKPGDRILAVDDRKFSSWSLMVSHIHNTINQRIVDRDNAGEDPPPLDTDFQITFLRDGEQLKTTLTTDVASYQDQTEQVRYRIFNGWDSFRNSVDPENIPHPFFSRVAYSTSEAFSQTWKFTRMMTLGLVRLAEGRVSTKSIGGPIMIGELAAEAGRAGWEPFLEMMALISINLAILNLLPIPVLDGGQLLLFALEAIKRGPLSFRTRQIAAYIGFTMILMLMILAFKNDIERNWHRAVEYFESR</sequence>
<dbReference type="PANTHER" id="PTHR42837:SF2">
    <property type="entry name" value="MEMBRANE METALLOPROTEASE ARASP2, CHLOROPLASTIC-RELATED"/>
    <property type="match status" value="1"/>
</dbReference>
<dbReference type="NCBIfam" id="TIGR00054">
    <property type="entry name" value="RIP metalloprotease RseP"/>
    <property type="match status" value="2"/>
</dbReference>
<comment type="subcellular location">
    <subcellularLocation>
        <location evidence="2">Membrane</location>
        <topology evidence="2">Multi-pass membrane protein</topology>
    </subcellularLocation>
</comment>
<reference evidence="13 14" key="1">
    <citation type="submission" date="2019-08" db="EMBL/GenBank/DDBJ databases">
        <title>Bradymonadales sp. TMQ2.</title>
        <authorList>
            <person name="Liang Q."/>
        </authorList>
    </citation>
    <scope>NUCLEOTIDE SEQUENCE [LARGE SCALE GENOMIC DNA]</scope>
    <source>
        <strain evidence="13 14">TMQ2</strain>
    </source>
</reference>
<keyword evidence="6" id="KW-0378">Hydrolase</keyword>
<evidence type="ECO:0000313" key="13">
    <source>
        <dbReference type="EMBL" id="TXD32183.1"/>
    </source>
</evidence>
<dbReference type="AlphaFoldDB" id="A0A5C6WWE8"/>
<name>A0A5C6WWE8_9DELT</name>
<feature type="transmembrane region" description="Helical" evidence="11">
    <location>
        <begin position="6"/>
        <end position="28"/>
    </location>
</feature>